<keyword evidence="4" id="KW-1185">Reference proteome</keyword>
<evidence type="ECO:0000313" key="3">
    <source>
        <dbReference type="Ensembl" id="ENSTRUP00000059706.1"/>
    </source>
</evidence>
<feature type="compositionally biased region" description="Pro residues" evidence="1">
    <location>
        <begin position="975"/>
        <end position="999"/>
    </location>
</feature>
<feature type="compositionally biased region" description="Low complexity" evidence="1">
    <location>
        <begin position="917"/>
        <end position="938"/>
    </location>
</feature>
<organism evidence="3 4">
    <name type="scientific">Takifugu rubripes</name>
    <name type="common">Japanese pufferfish</name>
    <name type="synonym">Fugu rubripes</name>
    <dbReference type="NCBI Taxonomy" id="31033"/>
    <lineage>
        <taxon>Eukaryota</taxon>
        <taxon>Metazoa</taxon>
        <taxon>Chordata</taxon>
        <taxon>Craniata</taxon>
        <taxon>Vertebrata</taxon>
        <taxon>Euteleostomi</taxon>
        <taxon>Actinopterygii</taxon>
        <taxon>Neopterygii</taxon>
        <taxon>Teleostei</taxon>
        <taxon>Neoteleostei</taxon>
        <taxon>Acanthomorphata</taxon>
        <taxon>Eupercaria</taxon>
        <taxon>Tetraodontiformes</taxon>
        <taxon>Tetradontoidea</taxon>
        <taxon>Tetraodontidae</taxon>
        <taxon>Takifugu</taxon>
    </lineage>
</organism>
<feature type="compositionally biased region" description="Polar residues" evidence="1">
    <location>
        <begin position="765"/>
        <end position="776"/>
    </location>
</feature>
<feature type="compositionally biased region" description="Polar residues" evidence="1">
    <location>
        <begin position="843"/>
        <end position="854"/>
    </location>
</feature>
<feature type="compositionally biased region" description="Low complexity" evidence="1">
    <location>
        <begin position="546"/>
        <end position="558"/>
    </location>
</feature>
<feature type="region of interest" description="Disordered" evidence="1">
    <location>
        <begin position="246"/>
        <end position="288"/>
    </location>
</feature>
<keyword evidence="2" id="KW-1133">Transmembrane helix</keyword>
<dbReference type="PANTHER" id="PTHR23039:SF3">
    <property type="entry name" value="NHS-LIKE PROTEIN 1"/>
    <property type="match status" value="1"/>
</dbReference>
<feature type="compositionally biased region" description="Polar residues" evidence="1">
    <location>
        <begin position="727"/>
        <end position="740"/>
    </location>
</feature>
<feature type="compositionally biased region" description="Low complexity" evidence="1">
    <location>
        <begin position="855"/>
        <end position="870"/>
    </location>
</feature>
<feature type="compositionally biased region" description="Basic residues" evidence="1">
    <location>
        <begin position="271"/>
        <end position="280"/>
    </location>
</feature>
<accession>A0A674MF63</accession>
<dbReference type="InParanoid" id="A0A674MF63"/>
<feature type="region of interest" description="Disordered" evidence="1">
    <location>
        <begin position="974"/>
        <end position="1014"/>
    </location>
</feature>
<name>A0A674MF63_TAKRU</name>
<evidence type="ECO:0008006" key="5">
    <source>
        <dbReference type="Google" id="ProtNLM"/>
    </source>
</evidence>
<dbReference type="GeneTree" id="ENSGT00940000175756"/>
<feature type="transmembrane region" description="Helical" evidence="2">
    <location>
        <begin position="66"/>
        <end position="88"/>
    </location>
</feature>
<gene>
    <name evidence="3" type="primary">nhsl1a</name>
</gene>
<dbReference type="Proteomes" id="UP000005226">
    <property type="component" value="Chromosome 8"/>
</dbReference>
<dbReference type="PANTHER" id="PTHR23039">
    <property type="entry name" value="NANCE-HORAN SYNDROME PROTEIN"/>
    <property type="match status" value="1"/>
</dbReference>
<evidence type="ECO:0000313" key="4">
    <source>
        <dbReference type="Proteomes" id="UP000005226"/>
    </source>
</evidence>
<reference evidence="3" key="2">
    <citation type="submission" date="2025-08" db="UniProtKB">
        <authorList>
            <consortium name="Ensembl"/>
        </authorList>
    </citation>
    <scope>IDENTIFICATION</scope>
</reference>
<sequence length="1014" mass="110765">MTCFFHFVLSLTARCRFITFFSSLLLQAAHLRNIFFNFAALLSFDAAFPFLFLFLLPLLCCHQRPLLTGFFCCGLPLIHAVFGDHMFVDFGEIFASKETVKAVEQLCCALIHQDVTKATKGCAFQVCRVRGGDVGELVGVALGVEATVGTLKTHHPPRRGRSLPCLRPDQPISVVLSARHFTRFKHTERPRASEDDMFCIEAGDGDTKWSVHYSTQKPKHSIFFIPGKRRSGSADDLRACNRLTQHGRSQPGISEPHPPSPPSSGPDQSGRRRWREKSRKMSSAFSDEEETFFLNNTRPMTPLVLNPIHHTSHWDDFAPPYEPRVDVEVEQPPRLPTPEERMRQQAEAIAIAVVPINITGESFDRQASFRRVASNNDSLSQRYCNLSRRKTITGMPTKSPEKTRISTVIPGQFSTVGRPGSCPPVQQRQITAKEEGNARELGFLTTRRIRAPRGEGMSSLMASLTSPTPVNTGQVRSLPRLATNSSLDSEASCNSISYRALSASSSCSQDMQRFPNDTQLLLSLNPSTTQITGSPSPSAPSPPFYPSSSSLPSSPSLPQKSQWNERDAFVNMLGTLHHLSSSSIADSESQFSYQVQGDQAASLQDAQSSYTGGSCSETWSYRSLSPSSSVHSDQIRDEWNTMTRDIQRSSAEGWTLDSLLCSGRSPPPHTDSNSVCSEEIPTASFLNCEKRKQSTSSTSSRSITRSVSLRKSKRPPQPPLRFDSLRSCPSRTKPCHSSSSPRRKHTTQRGSASSPKAFHDPWVPRSTTQRRQSGFNCGTVSSFESLGGVTQVETTVLQTEHLPPSPGDFVVDVFAPGSPGSEEEGPRFTTHPPQGEPRLQRLASPSSGYSSQSNTPTPGTPVSSPITPSSPLTPSPLFPFPSTQTPFFPPSPTSLPKQKSLGQNRPKPPVPERKSSHLSLSSSFSSTSSLSSCTSSDSSAKHPLLPPPPLPPPQTECVPPVFYSPLCESPACPDFLPPPPPPPPLPSYMLPPPPPPPPSSSNSSPTSSPIFICH</sequence>
<protein>
    <recommendedName>
        <fullName evidence="5">NHS-like protein 1</fullName>
    </recommendedName>
</protein>
<dbReference type="Ensembl" id="ENSTRUT00000080087.1">
    <property type="protein sequence ID" value="ENSTRUP00000059706.1"/>
    <property type="gene ID" value="ENSTRUG00000030671.1"/>
</dbReference>
<reference evidence="3 4" key="1">
    <citation type="journal article" date="2011" name="Genome Biol. Evol.">
        <title>Integration of the genetic map and genome assembly of fugu facilitates insights into distinct features of genome evolution in teleosts and mammals.</title>
        <authorList>
            <person name="Kai W."/>
            <person name="Kikuchi K."/>
            <person name="Tohari S."/>
            <person name="Chew A.K."/>
            <person name="Tay A."/>
            <person name="Fujiwara A."/>
            <person name="Hosoya S."/>
            <person name="Suetake H."/>
            <person name="Naruse K."/>
            <person name="Brenner S."/>
            <person name="Suzuki Y."/>
            <person name="Venkatesh B."/>
        </authorList>
    </citation>
    <scope>NUCLEOTIDE SEQUENCE [LARGE SCALE GENOMIC DNA]</scope>
</reference>
<dbReference type="AlphaFoldDB" id="A0A674MF63"/>
<feature type="compositionally biased region" description="Pro residues" evidence="1">
    <location>
        <begin position="944"/>
        <end position="954"/>
    </location>
</feature>
<feature type="transmembrane region" description="Helical" evidence="2">
    <location>
        <begin position="34"/>
        <end position="59"/>
    </location>
</feature>
<dbReference type="InterPro" id="IPR024845">
    <property type="entry name" value="NHS-like"/>
</dbReference>
<dbReference type="Pfam" id="PF15273">
    <property type="entry name" value="NHS"/>
    <property type="match status" value="1"/>
</dbReference>
<evidence type="ECO:0000256" key="2">
    <source>
        <dbReference type="SAM" id="Phobius"/>
    </source>
</evidence>
<feature type="compositionally biased region" description="Low complexity" evidence="1">
    <location>
        <begin position="694"/>
        <end position="707"/>
    </location>
</feature>
<feature type="region of interest" description="Disordered" evidence="1">
    <location>
        <begin position="800"/>
        <end position="955"/>
    </location>
</feature>
<keyword evidence="2" id="KW-0812">Transmembrane</keyword>
<feature type="compositionally biased region" description="Low complexity" evidence="1">
    <location>
        <begin position="1000"/>
        <end position="1014"/>
    </location>
</feature>
<dbReference type="OMA" id="WNERDAF"/>
<evidence type="ECO:0000256" key="1">
    <source>
        <dbReference type="SAM" id="MobiDB-lite"/>
    </source>
</evidence>
<keyword evidence="2" id="KW-0472">Membrane</keyword>
<reference evidence="3" key="3">
    <citation type="submission" date="2025-09" db="UniProtKB">
        <authorList>
            <consortium name="Ensembl"/>
        </authorList>
    </citation>
    <scope>IDENTIFICATION</scope>
</reference>
<proteinExistence type="predicted"/>
<feature type="region of interest" description="Disordered" evidence="1">
    <location>
        <begin position="687"/>
        <end position="776"/>
    </location>
</feature>
<dbReference type="GO" id="GO:0030154">
    <property type="term" value="P:cell differentiation"/>
    <property type="evidence" value="ECO:0007669"/>
    <property type="project" value="TreeGrafter"/>
</dbReference>
<feature type="region of interest" description="Disordered" evidence="1">
    <location>
        <begin position="526"/>
        <end position="561"/>
    </location>
</feature>